<dbReference type="Proteomes" id="UP000465785">
    <property type="component" value="Chromosome"/>
</dbReference>
<accession>A0A9W4FGZ5</accession>
<dbReference type="KEGG" id="mgau:MGALJ_39520"/>
<reference evidence="1 2" key="1">
    <citation type="journal article" date="2019" name="Emerg. Microbes Infect.">
        <title>Comprehensive subspecies identification of 175 nontuberculous mycobacteria species based on 7547 genomic profiles.</title>
        <authorList>
            <person name="Matsumoto Y."/>
            <person name="Kinjo T."/>
            <person name="Motooka D."/>
            <person name="Nabeya D."/>
            <person name="Jung N."/>
            <person name="Uechi K."/>
            <person name="Horii T."/>
            <person name="Iida T."/>
            <person name="Fujita J."/>
            <person name="Nakamura S."/>
        </authorList>
    </citation>
    <scope>NUCLEOTIDE SEQUENCE [LARGE SCALE GENOMIC DNA]</scope>
    <source>
        <strain evidence="1 2">JCM 6399</strain>
    </source>
</reference>
<sequence>MTTNTKTIEVYAITDDEESDPDPIFMGSHDDMLDALGNVTLELLFHDDDMGHDVYNVVRADGTVIAVAYKD</sequence>
<dbReference type="AlphaFoldDB" id="A0A9W4FGZ5"/>
<gene>
    <name evidence="1" type="ORF">MGALJ_39520</name>
</gene>
<proteinExistence type="predicted"/>
<name>A0A9W4FGZ5_9MYCO</name>
<organism evidence="1 2">
    <name type="scientific">Mycobacterium gallinarum</name>
    <dbReference type="NCBI Taxonomy" id="39689"/>
    <lineage>
        <taxon>Bacteria</taxon>
        <taxon>Bacillati</taxon>
        <taxon>Actinomycetota</taxon>
        <taxon>Actinomycetes</taxon>
        <taxon>Mycobacteriales</taxon>
        <taxon>Mycobacteriaceae</taxon>
        <taxon>Mycobacterium</taxon>
    </lineage>
</organism>
<keyword evidence="2" id="KW-1185">Reference proteome</keyword>
<dbReference type="RefSeq" id="WP_163731708.1">
    <property type="nucleotide sequence ID" value="NZ_AP022601.1"/>
</dbReference>
<evidence type="ECO:0000313" key="2">
    <source>
        <dbReference type="Proteomes" id="UP000465785"/>
    </source>
</evidence>
<evidence type="ECO:0000313" key="1">
    <source>
        <dbReference type="EMBL" id="BBY94283.1"/>
    </source>
</evidence>
<protein>
    <submittedName>
        <fullName evidence="1">Uncharacterized protein</fullName>
    </submittedName>
</protein>
<dbReference type="EMBL" id="AP022601">
    <property type="protein sequence ID" value="BBY94283.1"/>
    <property type="molecule type" value="Genomic_DNA"/>
</dbReference>